<evidence type="ECO:0000313" key="2">
    <source>
        <dbReference type="Proteomes" id="UP000061660"/>
    </source>
</evidence>
<protein>
    <submittedName>
        <fullName evidence="1">ABC transporter substrate-binding protein</fullName>
    </submittedName>
</protein>
<evidence type="ECO:0000313" key="1">
    <source>
        <dbReference type="EMBL" id="ALS24012.1"/>
    </source>
</evidence>
<gene>
    <name evidence="1" type="ORF">IJ22_36740</name>
</gene>
<accession>A0A0U2ULN6</accession>
<dbReference type="InterPro" id="IPR050490">
    <property type="entry name" value="Bact_solute-bd_prot1"/>
</dbReference>
<dbReference type="OrthoDB" id="9782846at2"/>
<dbReference type="STRING" id="162209.IJ22_36740"/>
<name>A0A0U2ULN6_9BACL</name>
<dbReference type="PATRIC" id="fig|162209.4.peg.3912"/>
<dbReference type="SUPFAM" id="SSF53850">
    <property type="entry name" value="Periplasmic binding protein-like II"/>
    <property type="match status" value="1"/>
</dbReference>
<dbReference type="EMBL" id="CP013652">
    <property type="protein sequence ID" value="ALS24012.1"/>
    <property type="molecule type" value="Genomic_DNA"/>
</dbReference>
<dbReference type="RefSeq" id="WP_062409796.1">
    <property type="nucleotide sequence ID" value="NZ_BJCS01000005.1"/>
</dbReference>
<dbReference type="PROSITE" id="PS51257">
    <property type="entry name" value="PROKAR_LIPOPROTEIN"/>
    <property type="match status" value="1"/>
</dbReference>
<dbReference type="AlphaFoldDB" id="A0A0U2ULN6"/>
<organism evidence="1 2">
    <name type="scientific">Paenibacillus naphthalenovorans</name>
    <dbReference type="NCBI Taxonomy" id="162209"/>
    <lineage>
        <taxon>Bacteria</taxon>
        <taxon>Bacillati</taxon>
        <taxon>Bacillota</taxon>
        <taxon>Bacilli</taxon>
        <taxon>Bacillales</taxon>
        <taxon>Paenibacillaceae</taxon>
        <taxon>Paenibacillus</taxon>
    </lineage>
</organism>
<dbReference type="Gene3D" id="3.40.190.10">
    <property type="entry name" value="Periplasmic binding protein-like II"/>
    <property type="match status" value="1"/>
</dbReference>
<reference evidence="2" key="1">
    <citation type="submission" date="2015-12" db="EMBL/GenBank/DDBJ databases">
        <title>Complete genome sequences of two moderately thermophilic Paenibacillus species.</title>
        <authorList>
            <person name="Butler R.III."/>
            <person name="Wang J."/>
            <person name="Stark B.C."/>
            <person name="Pombert J.-F."/>
        </authorList>
    </citation>
    <scope>NUCLEOTIDE SEQUENCE [LARGE SCALE GENOMIC DNA]</scope>
    <source>
        <strain evidence="2">32O-Y</strain>
    </source>
</reference>
<dbReference type="PANTHER" id="PTHR43649">
    <property type="entry name" value="ARABINOSE-BINDING PROTEIN-RELATED"/>
    <property type="match status" value="1"/>
</dbReference>
<dbReference type="Proteomes" id="UP000061660">
    <property type="component" value="Chromosome"/>
</dbReference>
<dbReference type="KEGG" id="pnp:IJ22_36740"/>
<keyword evidence="2" id="KW-1185">Reference proteome</keyword>
<proteinExistence type="predicted"/>
<reference evidence="1 2" key="2">
    <citation type="journal article" date="2016" name="Genome Announc.">
        <title>Complete Genome Sequences of Two Interactive Moderate Thermophiles, Paenibacillus napthalenovorans 32O-Y and Paenibacillus sp. 32O-W.</title>
        <authorList>
            <person name="Butler R.R.III."/>
            <person name="Wang J."/>
            <person name="Stark B.C."/>
            <person name="Pombert J.F."/>
        </authorList>
    </citation>
    <scope>NUCLEOTIDE SEQUENCE [LARGE SCALE GENOMIC DNA]</scope>
    <source>
        <strain evidence="1 2">32O-Y</strain>
    </source>
</reference>
<sequence length="439" mass="48807" precursor="true">MKKALISIPLAVLTATTLLAGCSSNEEAPASPGSASTDPVELNLWGGHPEIDPWYKKMAEEYKKEKPNVNVTISSFPLRDFEKKIAAALPSQSAAEIVTINPVVALRYIEGDMLHKAPEDLAKLVNTESSFPKIISETANYNGNVYGIPLHISKAVLFYNKKMFEEAGLSGPPTTMDQYLEYAQKTAKRDASGKLIRAGQSLRLSGGGSGVAEKFWVLLMQNGGSVVKKISDGQYKANYDNDAGLKTVQMYVDMVHKYKTDDPTLKHDAEAFEMEAAAFFSRESWVVGDIQKKAPNLQYDTAPMPKATLVVPFNFHVSKSAEGNVAAAAWDFIRFMMKPENQVELMRMTGWQPAREDLDLESLFKEVPQYKSFFEKRELETYPPLPEFDEIMTKFADRLANKIFTDASLVDNPDKIRALLAEAAKETNDILKQYGHLAP</sequence>
<dbReference type="PANTHER" id="PTHR43649:SF30">
    <property type="entry name" value="ABC TRANSPORTER SUBSTRATE-BINDING PROTEIN"/>
    <property type="match status" value="1"/>
</dbReference>
<dbReference type="InterPro" id="IPR006059">
    <property type="entry name" value="SBP"/>
</dbReference>
<dbReference type="Pfam" id="PF13416">
    <property type="entry name" value="SBP_bac_8"/>
    <property type="match status" value="1"/>
</dbReference>